<accession>A0ABD0M528</accession>
<name>A0ABD0M528_9CAEN</name>
<evidence type="ECO:0000313" key="3">
    <source>
        <dbReference type="Proteomes" id="UP001519460"/>
    </source>
</evidence>
<protein>
    <submittedName>
        <fullName evidence="2">Uncharacterized protein</fullName>
    </submittedName>
</protein>
<proteinExistence type="predicted"/>
<sequence length="106" mass="11635">MSSSISKEFYPDNFDRSRFTSFGPLKPNCCVSPKGGAHSQLRRLTALPERSAINWNLGACSNQDDLSHLKRAYAGLITDLGHYRLSDPGANASSGRGPRSTSYRSR</sequence>
<comment type="caution">
    <text evidence="2">The sequence shown here is derived from an EMBL/GenBank/DDBJ whole genome shotgun (WGS) entry which is preliminary data.</text>
</comment>
<organism evidence="2 3">
    <name type="scientific">Batillaria attramentaria</name>
    <dbReference type="NCBI Taxonomy" id="370345"/>
    <lineage>
        <taxon>Eukaryota</taxon>
        <taxon>Metazoa</taxon>
        <taxon>Spiralia</taxon>
        <taxon>Lophotrochozoa</taxon>
        <taxon>Mollusca</taxon>
        <taxon>Gastropoda</taxon>
        <taxon>Caenogastropoda</taxon>
        <taxon>Sorbeoconcha</taxon>
        <taxon>Cerithioidea</taxon>
        <taxon>Batillariidae</taxon>
        <taxon>Batillaria</taxon>
    </lineage>
</organism>
<dbReference type="Proteomes" id="UP001519460">
    <property type="component" value="Unassembled WGS sequence"/>
</dbReference>
<dbReference type="AlphaFoldDB" id="A0ABD0M528"/>
<evidence type="ECO:0000256" key="1">
    <source>
        <dbReference type="SAM" id="MobiDB-lite"/>
    </source>
</evidence>
<feature type="region of interest" description="Disordered" evidence="1">
    <location>
        <begin position="85"/>
        <end position="106"/>
    </location>
</feature>
<keyword evidence="3" id="KW-1185">Reference proteome</keyword>
<evidence type="ECO:0000313" key="2">
    <source>
        <dbReference type="EMBL" id="KAK7507035.1"/>
    </source>
</evidence>
<dbReference type="EMBL" id="JACVVK020000005">
    <property type="protein sequence ID" value="KAK7507035.1"/>
    <property type="molecule type" value="Genomic_DNA"/>
</dbReference>
<gene>
    <name evidence="2" type="ORF">BaRGS_00001886</name>
</gene>
<feature type="compositionally biased region" description="Polar residues" evidence="1">
    <location>
        <begin position="91"/>
        <end position="106"/>
    </location>
</feature>
<reference evidence="2 3" key="1">
    <citation type="journal article" date="2023" name="Sci. Data">
        <title>Genome assembly of the Korean intertidal mud-creeper Batillaria attramentaria.</title>
        <authorList>
            <person name="Patra A.K."/>
            <person name="Ho P.T."/>
            <person name="Jun S."/>
            <person name="Lee S.J."/>
            <person name="Kim Y."/>
            <person name="Won Y.J."/>
        </authorList>
    </citation>
    <scope>NUCLEOTIDE SEQUENCE [LARGE SCALE GENOMIC DNA]</scope>
    <source>
        <strain evidence="2">Wonlab-2016</strain>
    </source>
</reference>